<feature type="compositionally biased region" description="Polar residues" evidence="1">
    <location>
        <begin position="44"/>
        <end position="54"/>
    </location>
</feature>
<dbReference type="PANTHER" id="PTHR10900">
    <property type="entry name" value="PERIOSTIN-RELATED"/>
    <property type="match status" value="1"/>
</dbReference>
<keyword evidence="2" id="KW-0732">Signal</keyword>
<evidence type="ECO:0000259" key="3">
    <source>
        <dbReference type="PROSITE" id="PS50213"/>
    </source>
</evidence>
<dbReference type="PROSITE" id="PS51257">
    <property type="entry name" value="PROKAR_LIPOPROTEIN"/>
    <property type="match status" value="1"/>
</dbReference>
<dbReference type="InterPro" id="IPR036378">
    <property type="entry name" value="FAS1_dom_sf"/>
</dbReference>
<dbReference type="InterPro" id="IPR050904">
    <property type="entry name" value="Adhesion/Biosynth-related"/>
</dbReference>
<feature type="signal peptide" evidence="2">
    <location>
        <begin position="1"/>
        <end position="25"/>
    </location>
</feature>
<accession>A0A832H3M2</accession>
<reference evidence="4" key="1">
    <citation type="journal article" date="2020" name="mSystems">
        <title>Genome- and Community-Level Interaction Insights into Carbon Utilization and Element Cycling Functions of Hydrothermarchaeota in Hydrothermal Sediment.</title>
        <authorList>
            <person name="Zhou Z."/>
            <person name="Liu Y."/>
            <person name="Xu W."/>
            <person name="Pan J."/>
            <person name="Luo Z.H."/>
            <person name="Li M."/>
        </authorList>
    </citation>
    <scope>NUCLEOTIDE SEQUENCE [LARGE SCALE GENOMIC DNA]</scope>
    <source>
        <strain evidence="4">SpSt-402</strain>
    </source>
</reference>
<organism evidence="4">
    <name type="scientific">Oscillatoriales cyanobacterium SpSt-402</name>
    <dbReference type="NCBI Taxonomy" id="2282168"/>
    <lineage>
        <taxon>Bacteria</taxon>
        <taxon>Bacillati</taxon>
        <taxon>Cyanobacteriota</taxon>
        <taxon>Cyanophyceae</taxon>
        <taxon>Oscillatoriophycideae</taxon>
        <taxon>Oscillatoriales</taxon>
    </lineage>
</organism>
<dbReference type="PROSITE" id="PS50213">
    <property type="entry name" value="FAS1"/>
    <property type="match status" value="1"/>
</dbReference>
<dbReference type="AlphaFoldDB" id="A0A832H3M2"/>
<dbReference type="FunFam" id="2.30.180.10:FF:000014">
    <property type="entry name" value="Stabilin 1"/>
    <property type="match status" value="1"/>
</dbReference>
<feature type="region of interest" description="Disordered" evidence="1">
    <location>
        <begin position="28"/>
        <end position="54"/>
    </location>
</feature>
<dbReference type="Gene3D" id="2.30.180.10">
    <property type="entry name" value="FAS1 domain"/>
    <property type="match status" value="1"/>
</dbReference>
<name>A0A832H3M2_9CYAN</name>
<feature type="domain" description="FAS1" evidence="3">
    <location>
        <begin position="57"/>
        <end position="190"/>
    </location>
</feature>
<evidence type="ECO:0000313" key="4">
    <source>
        <dbReference type="EMBL" id="HGW94949.1"/>
    </source>
</evidence>
<proteinExistence type="predicted"/>
<dbReference type="SMART" id="SM00554">
    <property type="entry name" value="FAS1"/>
    <property type="match status" value="1"/>
</dbReference>
<dbReference type="Pfam" id="PF02469">
    <property type="entry name" value="Fasciclin"/>
    <property type="match status" value="1"/>
</dbReference>
<sequence>MIQTDKKWLGIAAGLLLLPVVAACAPETAQTPPETAPAQPSPGLTESPSATAPTASDRNIAELAADDDSLSTFNSVLETAGMTETLRGQGPYTVFAPSNQAFAAIPAETREQILRPENREKLRQVLSYHVVARNLPANQLQSGEVNTIAGQPLNVQVNQGTQQVSVNDASVTQPNLQATNGVVHVVDRVILPPDFAL</sequence>
<feature type="compositionally biased region" description="Low complexity" evidence="1">
    <location>
        <begin position="28"/>
        <end position="42"/>
    </location>
</feature>
<dbReference type="PANTHER" id="PTHR10900:SF77">
    <property type="entry name" value="FI19380P1"/>
    <property type="match status" value="1"/>
</dbReference>
<dbReference type="SUPFAM" id="SSF82153">
    <property type="entry name" value="FAS1 domain"/>
    <property type="match status" value="1"/>
</dbReference>
<gene>
    <name evidence="4" type="ORF">ENR47_11805</name>
</gene>
<evidence type="ECO:0000256" key="2">
    <source>
        <dbReference type="SAM" id="SignalP"/>
    </source>
</evidence>
<comment type="caution">
    <text evidence="4">The sequence shown here is derived from an EMBL/GenBank/DDBJ whole genome shotgun (WGS) entry which is preliminary data.</text>
</comment>
<evidence type="ECO:0000256" key="1">
    <source>
        <dbReference type="SAM" id="MobiDB-lite"/>
    </source>
</evidence>
<protein>
    <submittedName>
        <fullName evidence="4">Fasciclin domain-containing protein</fullName>
    </submittedName>
</protein>
<dbReference type="InterPro" id="IPR000782">
    <property type="entry name" value="FAS1_domain"/>
</dbReference>
<feature type="chain" id="PRO_5032933065" evidence="2">
    <location>
        <begin position="26"/>
        <end position="197"/>
    </location>
</feature>
<dbReference type="EMBL" id="DSRD01000734">
    <property type="protein sequence ID" value="HGW94949.1"/>
    <property type="molecule type" value="Genomic_DNA"/>
</dbReference>